<name>A0ABU0YJ03_9PROT</name>
<feature type="domain" description="NADP-dependent oxidoreductase" evidence="1">
    <location>
        <begin position="15"/>
        <end position="318"/>
    </location>
</feature>
<dbReference type="SUPFAM" id="SSF51430">
    <property type="entry name" value="NAD(P)-linked oxidoreductase"/>
    <property type="match status" value="1"/>
</dbReference>
<dbReference type="InterPro" id="IPR036812">
    <property type="entry name" value="NAD(P)_OxRdtase_dom_sf"/>
</dbReference>
<dbReference type="InterPro" id="IPR023210">
    <property type="entry name" value="NADP_OxRdtase_dom"/>
</dbReference>
<keyword evidence="3" id="KW-1185">Reference proteome</keyword>
<gene>
    <name evidence="2" type="ORF">Q8A70_08445</name>
</gene>
<evidence type="ECO:0000313" key="2">
    <source>
        <dbReference type="EMBL" id="MDQ7247694.1"/>
    </source>
</evidence>
<reference evidence="3" key="1">
    <citation type="submission" date="2023-08" db="EMBL/GenBank/DDBJ databases">
        <title>Rhodospirillaceae gen. nov., a novel taxon isolated from the Yangtze River Yuezi River estuary sludge.</title>
        <authorList>
            <person name="Ruan L."/>
        </authorList>
    </citation>
    <scope>NUCLEOTIDE SEQUENCE [LARGE SCALE GENOMIC DNA]</scope>
    <source>
        <strain evidence="3">R-7</strain>
    </source>
</reference>
<evidence type="ECO:0000313" key="3">
    <source>
        <dbReference type="Proteomes" id="UP001230156"/>
    </source>
</evidence>
<dbReference type="PANTHER" id="PTHR43364:SF18">
    <property type="entry name" value="OXIDOREDUCTASE"/>
    <property type="match status" value="1"/>
</dbReference>
<dbReference type="EMBL" id="JAUYVI010000003">
    <property type="protein sequence ID" value="MDQ7247694.1"/>
    <property type="molecule type" value="Genomic_DNA"/>
</dbReference>
<dbReference type="PANTHER" id="PTHR43364">
    <property type="entry name" value="NADH-SPECIFIC METHYLGLYOXAL REDUCTASE-RELATED"/>
    <property type="match status" value="1"/>
</dbReference>
<sequence length="352" mass="37959">MKYKQLGRSGLLVSELCLGTMTFGGKGFWSSMGALGQSSVDQIVKGTIEAGINFIDTADVYSEGESEQLLGQALKNTGIARKDVVVATKAYGVMGPGVNDRGSSRGHLLDACAASLKRMQIDYIDLYQVHAFDPVTPMEETLGALDNLVQRGLVRYIGCSNWAAWQLMKALGISERRNLARFETIQSFYTVASRDLEREIVPLLKDQGVGLMVWSPLAGGVLADKAVDGKSAPQGTRRATFDFPPVNRDRVDSVIVAMRPIAKAHGVSVARVALAWLLAQKHVTSVLIGAKSTEQLKDNIAATELALTEYELAVLDQASALPPEYPGWMIARQSANRLGGSYQAPPPLPPRG</sequence>
<dbReference type="InterPro" id="IPR050523">
    <property type="entry name" value="AKR_Detox_Biosynth"/>
</dbReference>
<organism evidence="2 3">
    <name type="scientific">Dongia sedimenti</name>
    <dbReference type="NCBI Taxonomy" id="3064282"/>
    <lineage>
        <taxon>Bacteria</taxon>
        <taxon>Pseudomonadati</taxon>
        <taxon>Pseudomonadota</taxon>
        <taxon>Alphaproteobacteria</taxon>
        <taxon>Rhodospirillales</taxon>
        <taxon>Dongiaceae</taxon>
        <taxon>Dongia</taxon>
    </lineage>
</organism>
<dbReference type="Pfam" id="PF00248">
    <property type="entry name" value="Aldo_ket_red"/>
    <property type="match status" value="1"/>
</dbReference>
<dbReference type="RefSeq" id="WP_379955129.1">
    <property type="nucleotide sequence ID" value="NZ_JAUYVI010000003.1"/>
</dbReference>
<comment type="caution">
    <text evidence="2">The sequence shown here is derived from an EMBL/GenBank/DDBJ whole genome shotgun (WGS) entry which is preliminary data.</text>
</comment>
<dbReference type="CDD" id="cd19091">
    <property type="entry name" value="AKR_PsAKR"/>
    <property type="match status" value="1"/>
</dbReference>
<proteinExistence type="predicted"/>
<dbReference type="Proteomes" id="UP001230156">
    <property type="component" value="Unassembled WGS sequence"/>
</dbReference>
<evidence type="ECO:0000259" key="1">
    <source>
        <dbReference type="Pfam" id="PF00248"/>
    </source>
</evidence>
<dbReference type="Gene3D" id="3.20.20.100">
    <property type="entry name" value="NADP-dependent oxidoreductase domain"/>
    <property type="match status" value="1"/>
</dbReference>
<protein>
    <submittedName>
        <fullName evidence="2">Aldo/keto reductase</fullName>
    </submittedName>
</protein>
<accession>A0ABU0YJ03</accession>